<accession>A0ABZ0TZ00</accession>
<reference evidence="1 2" key="1">
    <citation type="submission" date="2023-11" db="EMBL/GenBank/DDBJ databases">
        <title>Analysis of the Genomes of Mucilaginibacter gossypii cycad 4 and M. sabulilitoris SNA2: microbes with the potential for plant growth promotion.</title>
        <authorList>
            <person name="Hirsch A.M."/>
            <person name="Humm E."/>
            <person name="Rubbi M."/>
            <person name="Del Vecchio G."/>
            <person name="Ha S.M."/>
            <person name="Pellegrini M."/>
            <person name="Gunsalus R.P."/>
        </authorList>
    </citation>
    <scope>NUCLEOTIDE SEQUENCE [LARGE SCALE GENOMIC DNA]</scope>
    <source>
        <strain evidence="1 2">SNA2</strain>
    </source>
</reference>
<gene>
    <name evidence="1" type="ORF">SNE25_16070</name>
</gene>
<dbReference type="Proteomes" id="UP001324380">
    <property type="component" value="Chromosome"/>
</dbReference>
<organism evidence="1 2">
    <name type="scientific">Mucilaginibacter sabulilitoris</name>
    <dbReference type="NCBI Taxonomy" id="1173583"/>
    <lineage>
        <taxon>Bacteria</taxon>
        <taxon>Pseudomonadati</taxon>
        <taxon>Bacteroidota</taxon>
        <taxon>Sphingobacteriia</taxon>
        <taxon>Sphingobacteriales</taxon>
        <taxon>Sphingobacteriaceae</taxon>
        <taxon>Mucilaginibacter</taxon>
    </lineage>
</organism>
<keyword evidence="2" id="KW-1185">Reference proteome</keyword>
<dbReference type="RefSeq" id="WP_321566125.1">
    <property type="nucleotide sequence ID" value="NZ_CP139558.1"/>
</dbReference>
<name>A0ABZ0TZ00_9SPHI</name>
<protein>
    <submittedName>
        <fullName evidence="1">Uncharacterized protein</fullName>
    </submittedName>
</protein>
<sequence length="164" mass="18116">MGVPQKKLAVSQLSPDQAELLLRKVLKSTALYQVSDQTRPAPSKQLFEDLLRHYAPPSGSTEQASDEDLGIAKQALMVLAADDAFEDYVINPERYAGEEKPTSFSIDPVSILSLTTLAMVVLSTYLNIKKDKDGWSFELKITPLSDKLKKELFSLIKKITSGLS</sequence>
<proteinExistence type="predicted"/>
<dbReference type="EMBL" id="CP139558">
    <property type="protein sequence ID" value="WPU97039.1"/>
    <property type="molecule type" value="Genomic_DNA"/>
</dbReference>
<evidence type="ECO:0000313" key="1">
    <source>
        <dbReference type="EMBL" id="WPU97039.1"/>
    </source>
</evidence>
<evidence type="ECO:0000313" key="2">
    <source>
        <dbReference type="Proteomes" id="UP001324380"/>
    </source>
</evidence>